<dbReference type="PANTHER" id="PTHR37469:SF2">
    <property type="entry name" value="CELLOBIONIC ACID PHOSPHORYLASE"/>
    <property type="match status" value="1"/>
</dbReference>
<dbReference type="RefSeq" id="WP_103082578.1">
    <property type="nucleotide sequence ID" value="NZ_CP021850.1"/>
</dbReference>
<dbReference type="EMBL" id="NIOJ01000048">
    <property type="protein sequence ID" value="PNT96497.1"/>
    <property type="molecule type" value="Genomic_DNA"/>
</dbReference>
<feature type="domain" description="Glycosyl hydrolase 94 catalytic" evidence="3">
    <location>
        <begin position="693"/>
        <end position="966"/>
    </location>
</feature>
<evidence type="ECO:0000313" key="7">
    <source>
        <dbReference type="EMBL" id="PNT96497.1"/>
    </source>
</evidence>
<reference evidence="7 8" key="1">
    <citation type="submission" date="2017-06" db="EMBL/GenBank/DDBJ databases">
        <title>Investigating the central metabolism of Clostridium thermosuccinogenes.</title>
        <authorList>
            <person name="Koendjbiharie J.G."/>
            <person name="van Kranenburg R."/>
        </authorList>
    </citation>
    <scope>NUCLEOTIDE SEQUENCE [LARGE SCALE GENOMIC DNA]</scope>
    <source>
        <strain evidence="7 8">DSM 5806</strain>
    </source>
</reference>
<dbReference type="PANTHER" id="PTHR37469">
    <property type="entry name" value="CELLOBIONIC ACID PHOSPHORYLASE-RELATED"/>
    <property type="match status" value="1"/>
</dbReference>
<proteinExistence type="predicted"/>
<dbReference type="AlphaFoldDB" id="A0A2K2F9M7"/>
<keyword evidence="8" id="KW-1185">Reference proteome</keyword>
<dbReference type="InterPro" id="IPR033432">
    <property type="entry name" value="GH94_catalytic"/>
</dbReference>
<keyword evidence="2" id="KW-0808">Transferase</keyword>
<evidence type="ECO:0000256" key="1">
    <source>
        <dbReference type="ARBA" id="ARBA00022676"/>
    </source>
</evidence>
<feature type="domain" description="Glycoside phosphorylase super sandwich" evidence="4">
    <location>
        <begin position="305"/>
        <end position="557"/>
    </location>
</feature>
<name>A0A2K2F9M7_9CLOT</name>
<dbReference type="GO" id="GO:0005975">
    <property type="term" value="P:carbohydrate metabolic process"/>
    <property type="evidence" value="ECO:0007669"/>
    <property type="project" value="InterPro"/>
</dbReference>
<evidence type="ECO:0000259" key="6">
    <source>
        <dbReference type="Pfam" id="PF21958"/>
    </source>
</evidence>
<evidence type="ECO:0000313" key="8">
    <source>
        <dbReference type="Proteomes" id="UP000236151"/>
    </source>
</evidence>
<dbReference type="InterPro" id="IPR048773">
    <property type="entry name" value="SOGP_C"/>
</dbReference>
<dbReference type="GO" id="GO:0016757">
    <property type="term" value="F:glycosyltransferase activity"/>
    <property type="evidence" value="ECO:0007669"/>
    <property type="project" value="UniProtKB-KW"/>
</dbReference>
<dbReference type="Pfam" id="PF21250">
    <property type="entry name" value="SOGP_2nd"/>
    <property type="match status" value="1"/>
</dbReference>
<keyword evidence="1" id="KW-0328">Glycosyltransferase</keyword>
<comment type="caution">
    <text evidence="7">The sequence shown here is derived from an EMBL/GenBank/DDBJ whole genome shotgun (WGS) entry which is preliminary data.</text>
</comment>
<feature type="domain" description="Glycoside phosphorylase C-terminal" evidence="5">
    <location>
        <begin position="1028"/>
        <end position="1106"/>
    </location>
</feature>
<gene>
    <name evidence="7" type="ORF">CDQ84_15150</name>
</gene>
<dbReference type="InterPro" id="IPR048771">
    <property type="entry name" value="SOGP_2nd"/>
</dbReference>
<dbReference type="InterPro" id="IPR052047">
    <property type="entry name" value="GH94_Enzymes"/>
</dbReference>
<dbReference type="Gene3D" id="1.50.10.10">
    <property type="match status" value="1"/>
</dbReference>
<protein>
    <submittedName>
        <fullName evidence="7">Uncharacterized protein</fullName>
    </submittedName>
</protein>
<dbReference type="OrthoDB" id="9769991at2"/>
<dbReference type="Pfam" id="PF21958">
    <property type="entry name" value="SOGP_N"/>
    <property type="match status" value="1"/>
</dbReference>
<evidence type="ECO:0000259" key="3">
    <source>
        <dbReference type="Pfam" id="PF17167"/>
    </source>
</evidence>
<dbReference type="InterPro" id="IPR053831">
    <property type="entry name" value="SOGP_N"/>
</dbReference>
<dbReference type="KEGG" id="cthd:CDO33_02360"/>
<dbReference type="InterPro" id="IPR012341">
    <property type="entry name" value="6hp_glycosidase-like_sf"/>
</dbReference>
<dbReference type="Pfam" id="PF21270">
    <property type="entry name" value="SOGP_4th"/>
    <property type="match status" value="1"/>
</dbReference>
<accession>A0A2K2F9M7</accession>
<evidence type="ECO:0000256" key="2">
    <source>
        <dbReference type="ARBA" id="ARBA00022679"/>
    </source>
</evidence>
<dbReference type="InterPro" id="IPR008928">
    <property type="entry name" value="6-hairpin_glycosidase_sf"/>
</dbReference>
<dbReference type="Pfam" id="PF17167">
    <property type="entry name" value="Glyco_hydro_94"/>
    <property type="match status" value="1"/>
</dbReference>
<sequence length="1116" mass="127229">MRLTQNDDIITFGKGEYVYSFLSTGDIFEFTCGNFLINEFQGSAMEGSANNIYLRIYKEGAIKFYPLLGISSKSRLSRGQNTLVYSGEVEGIAYTVTFHPADDGIWFWNVELCGSGVIVDVVYGQDIGVASKGGVLTNELYMAQYLGHRVFETENGYCVCSRQNQPQDGCFPYIQQGMIKGRAVGYSTDGMQFFGLSYKETQKPEALTGDLPNKNYQYEFSYIGLQSEKIVLEGKHSLTFYAIFRKNHEDAIRELEYTHEVVAAFDAFSKLMEEVEDCPQIKVRDEFGEPFASREWSVDEIDALFPERKLEEREDGQLLSFFTPKHSHVVLKQKELMVERPHGTIITTRINPDRVDNRLISSTNYIYGLFNAQMVVGNTSFHKFLSAARGMLNVLKNSGQRLYVKIDGKYRLLTLPSVYEMGMNYSRWFYSIGDDILRVTTYAAAERCDIILQVESMSNKAYDFIVTNQVVMGENEFQHPARVEEVGINRKTLRFRPDPEHWANNPYPGLHYDVHVSDPSYTLSDDRIFFEDGKSRNGTLVTLSIRQSSGFSVVMHGALEEEEEAATISYNFEDEWEKYYRFYRKISGGLQLKKEGEGSEKIEKLNETIWWFTHNALVHFAVPHGLEQPGGAAWGTRDVCQGPMEFFLTTQNYLLARSTLLTVFSHQTLQTGEWPQWFMFDRYPYNAGECHGDVVFWPLKCIGDYLHESGDYSILEEKIPYIDGENGRATLDAETLLEHIKRAFGSIEKRFLDGTHLISYAGGDWDDTLQPADESMKEKLVSSWTQALAYQVLTRLAETLSTVDEAFSGQLRYTARQIKKAFDDILVKDGVIAGFVCREDDGSFKHMLHPSDDSTSIHYRLLPMTRSIIAGLVDKEQAYRNVEVIDEHLSFPDGVRLMDRPARYDGGISHLFRRAEQAANVGREISLQYTHAHIRYIEAMAKLGESQKAWDALLKVNPIKIKDEVSNALTRQSNMYFSSSEGAFLDRYDYEANFDKLRDGSISVKGGWRLYSSGPGIYLRQLVSNILGIRFEKDSLVIDPVMPCLLDGLQVTLNCFGRETTFIYKIADDRKGTVRVLRNSRELAGKPGCNEYRGGKIVIDKQEFLQENGHVEIYLD</sequence>
<organism evidence="7 8">
    <name type="scientific">Clostridium thermosuccinogenes</name>
    <dbReference type="NCBI Taxonomy" id="84032"/>
    <lineage>
        <taxon>Bacteria</taxon>
        <taxon>Bacillati</taxon>
        <taxon>Bacillota</taxon>
        <taxon>Clostridia</taxon>
        <taxon>Eubacteriales</taxon>
        <taxon>Clostridiaceae</taxon>
        <taxon>Clostridium</taxon>
    </lineage>
</organism>
<feature type="domain" description="SOGP N-terminal" evidence="6">
    <location>
        <begin position="20"/>
        <end position="241"/>
    </location>
</feature>
<dbReference type="SUPFAM" id="SSF48208">
    <property type="entry name" value="Six-hairpin glycosidases"/>
    <property type="match status" value="1"/>
</dbReference>
<evidence type="ECO:0000259" key="4">
    <source>
        <dbReference type="Pfam" id="PF21250"/>
    </source>
</evidence>
<evidence type="ECO:0000259" key="5">
    <source>
        <dbReference type="Pfam" id="PF21270"/>
    </source>
</evidence>
<dbReference type="Proteomes" id="UP000236151">
    <property type="component" value="Unassembled WGS sequence"/>
</dbReference>